<reference evidence="1 2" key="1">
    <citation type="submission" date="2023-02" db="EMBL/GenBank/DDBJ databases">
        <title>LHISI_Scaffold_Assembly.</title>
        <authorList>
            <person name="Stuart O.P."/>
            <person name="Cleave R."/>
            <person name="Magrath M.J.L."/>
            <person name="Mikheyev A.S."/>
        </authorList>
    </citation>
    <scope>NUCLEOTIDE SEQUENCE [LARGE SCALE GENOMIC DNA]</scope>
    <source>
        <strain evidence="1">Daus_M_001</strain>
        <tissue evidence="1">Leg muscle</tissue>
    </source>
</reference>
<evidence type="ECO:0000313" key="2">
    <source>
        <dbReference type="Proteomes" id="UP001159363"/>
    </source>
</evidence>
<gene>
    <name evidence="1" type="ORF">PR048_005989</name>
</gene>
<sequence>MSTSHTHAVWLAGRPRYVITLFSVMRVLEVFSYSHTQLLHVHCRKEENVNARCRQKWFQRKNHYTRVNLLTELRCYPKYWTDYLRMDEPTYLELLSMVTPFVKKKKIPV</sequence>
<protein>
    <submittedName>
        <fullName evidence="1">Uncharacterized protein</fullName>
    </submittedName>
</protein>
<proteinExistence type="predicted"/>
<dbReference type="Proteomes" id="UP001159363">
    <property type="component" value="Chromosome 2"/>
</dbReference>
<dbReference type="EMBL" id="JARBHB010000002">
    <property type="protein sequence ID" value="KAJ8893398.1"/>
    <property type="molecule type" value="Genomic_DNA"/>
</dbReference>
<evidence type="ECO:0000313" key="1">
    <source>
        <dbReference type="EMBL" id="KAJ8893398.1"/>
    </source>
</evidence>
<comment type="caution">
    <text evidence="1">The sequence shown here is derived from an EMBL/GenBank/DDBJ whole genome shotgun (WGS) entry which is preliminary data.</text>
</comment>
<keyword evidence="2" id="KW-1185">Reference proteome</keyword>
<name>A0ABQ9I9R5_9NEOP</name>
<accession>A0ABQ9I9R5</accession>
<organism evidence="1 2">
    <name type="scientific">Dryococelus australis</name>
    <dbReference type="NCBI Taxonomy" id="614101"/>
    <lineage>
        <taxon>Eukaryota</taxon>
        <taxon>Metazoa</taxon>
        <taxon>Ecdysozoa</taxon>
        <taxon>Arthropoda</taxon>
        <taxon>Hexapoda</taxon>
        <taxon>Insecta</taxon>
        <taxon>Pterygota</taxon>
        <taxon>Neoptera</taxon>
        <taxon>Polyneoptera</taxon>
        <taxon>Phasmatodea</taxon>
        <taxon>Verophasmatodea</taxon>
        <taxon>Anareolatae</taxon>
        <taxon>Phasmatidae</taxon>
        <taxon>Eurycanthinae</taxon>
        <taxon>Dryococelus</taxon>
    </lineage>
</organism>